<sequence>MQLVIGGAFSGKRKIVKDTIGTCSWVSAYQEDRIADWETRWLHGTTLVIEGWEKWIADELTTSESNDDIRSLYKALFQTLFEEEQRRKNKIVLIMLEMGKGIVPLQKKDRRLRDIAGWIAQDAAQLSDQVDYVWNGLARRLK</sequence>
<keyword evidence="13 18" id="KW-0418">Kinase</keyword>
<dbReference type="SUPFAM" id="SSF52540">
    <property type="entry name" value="P-loop containing nucleoside triphosphate hydrolases"/>
    <property type="match status" value="1"/>
</dbReference>
<dbReference type="GO" id="GO:0005525">
    <property type="term" value="F:GTP binding"/>
    <property type="evidence" value="ECO:0007669"/>
    <property type="project" value="UniProtKB-KW"/>
</dbReference>
<evidence type="ECO:0000256" key="11">
    <source>
        <dbReference type="ARBA" id="ARBA00022679"/>
    </source>
</evidence>
<evidence type="ECO:0000313" key="18">
    <source>
        <dbReference type="EMBL" id="WHY83902.1"/>
    </source>
</evidence>
<comment type="catalytic activity">
    <reaction evidence="3">
        <text>adenosylcob(III)inamide + GTP = adenosylcob(III)inamide phosphate + GDP + H(+)</text>
        <dbReference type="Rhea" id="RHEA:15765"/>
        <dbReference type="ChEBI" id="CHEBI:2480"/>
        <dbReference type="ChEBI" id="CHEBI:15378"/>
        <dbReference type="ChEBI" id="CHEBI:37565"/>
        <dbReference type="ChEBI" id="CHEBI:58189"/>
        <dbReference type="ChEBI" id="CHEBI:58502"/>
        <dbReference type="EC" id="2.7.1.156"/>
    </reaction>
</comment>
<comment type="function">
    <text evidence="4">Catalyzes ATP-dependent phosphorylation of adenosylcobinamide and addition of GMP to adenosylcobinamide phosphate.</text>
</comment>
<comment type="pathway">
    <text evidence="6">Cofactor biosynthesis; adenosylcobalamin biosynthesis; adenosylcobalamin from cob(II)yrinate a,c-diamide: step 5/7.</text>
</comment>
<organism evidence="18 19">
    <name type="scientific">Neobacillus novalis</name>
    <dbReference type="NCBI Taxonomy" id="220687"/>
    <lineage>
        <taxon>Bacteria</taxon>
        <taxon>Bacillati</taxon>
        <taxon>Bacillota</taxon>
        <taxon>Bacilli</taxon>
        <taxon>Bacillales</taxon>
        <taxon>Bacillaceae</taxon>
        <taxon>Neobacillus</taxon>
    </lineage>
</organism>
<comment type="catalytic activity">
    <reaction evidence="1">
        <text>adenosylcob(III)inamide + ATP = adenosylcob(III)inamide phosphate + ADP + H(+)</text>
        <dbReference type="Rhea" id="RHEA:15769"/>
        <dbReference type="ChEBI" id="CHEBI:2480"/>
        <dbReference type="ChEBI" id="CHEBI:15378"/>
        <dbReference type="ChEBI" id="CHEBI:30616"/>
        <dbReference type="ChEBI" id="CHEBI:58502"/>
        <dbReference type="ChEBI" id="CHEBI:456216"/>
        <dbReference type="EC" id="2.7.1.156"/>
    </reaction>
</comment>
<comment type="pathway">
    <text evidence="5">Cofactor biosynthesis; adenosylcobalamin biosynthesis; adenosylcobalamin from cob(II)yrinate a,c-diamide: step 6/7.</text>
</comment>
<evidence type="ECO:0000256" key="14">
    <source>
        <dbReference type="ARBA" id="ARBA00022840"/>
    </source>
</evidence>
<evidence type="ECO:0000256" key="3">
    <source>
        <dbReference type="ARBA" id="ARBA00001522"/>
    </source>
</evidence>
<dbReference type="PANTHER" id="PTHR34848:SF1">
    <property type="entry name" value="BIFUNCTIONAL ADENOSYLCOBALAMIN BIOSYNTHESIS PROTEIN COBU"/>
    <property type="match status" value="1"/>
</dbReference>
<evidence type="ECO:0000256" key="13">
    <source>
        <dbReference type="ARBA" id="ARBA00022777"/>
    </source>
</evidence>
<gene>
    <name evidence="18" type="ORF">QNH39_14530</name>
</gene>
<evidence type="ECO:0000256" key="1">
    <source>
        <dbReference type="ARBA" id="ARBA00000312"/>
    </source>
</evidence>
<dbReference type="GO" id="GO:0005524">
    <property type="term" value="F:ATP binding"/>
    <property type="evidence" value="ECO:0007669"/>
    <property type="project" value="UniProtKB-KW"/>
</dbReference>
<dbReference type="Proteomes" id="UP001178288">
    <property type="component" value="Chromosome"/>
</dbReference>
<keyword evidence="14" id="KW-0067">ATP-binding</keyword>
<protein>
    <recommendedName>
        <fullName evidence="16">Adenosylcobinamide kinase</fullName>
        <ecNumber evidence="8">2.7.1.156</ecNumber>
        <ecNumber evidence="9">2.7.7.62</ecNumber>
    </recommendedName>
    <alternativeName>
        <fullName evidence="17">Adenosylcobinamide-phosphate guanylyltransferase</fullName>
    </alternativeName>
</protein>
<dbReference type="Gene3D" id="3.40.50.300">
    <property type="entry name" value="P-loop containing nucleotide triphosphate hydrolases"/>
    <property type="match status" value="1"/>
</dbReference>
<comment type="similarity">
    <text evidence="7">Belongs to the CobU/CobP family.</text>
</comment>
<keyword evidence="12" id="KW-0547">Nucleotide-binding</keyword>
<evidence type="ECO:0000256" key="5">
    <source>
        <dbReference type="ARBA" id="ARBA00004692"/>
    </source>
</evidence>
<keyword evidence="10" id="KW-0169">Cobalamin biosynthesis</keyword>
<dbReference type="EC" id="2.7.7.62" evidence="9"/>
<keyword evidence="11" id="KW-0808">Transferase</keyword>
<evidence type="ECO:0000313" key="19">
    <source>
        <dbReference type="Proteomes" id="UP001178288"/>
    </source>
</evidence>
<dbReference type="EMBL" id="CP126114">
    <property type="protein sequence ID" value="WHY83902.1"/>
    <property type="molecule type" value="Genomic_DNA"/>
</dbReference>
<dbReference type="InterPro" id="IPR003203">
    <property type="entry name" value="CobU/CobP"/>
</dbReference>
<dbReference type="PANTHER" id="PTHR34848">
    <property type="match status" value="1"/>
</dbReference>
<evidence type="ECO:0000256" key="6">
    <source>
        <dbReference type="ARBA" id="ARBA00005159"/>
    </source>
</evidence>
<dbReference type="InterPro" id="IPR027417">
    <property type="entry name" value="P-loop_NTPase"/>
</dbReference>
<evidence type="ECO:0000256" key="4">
    <source>
        <dbReference type="ARBA" id="ARBA00003889"/>
    </source>
</evidence>
<evidence type="ECO:0000256" key="17">
    <source>
        <dbReference type="ARBA" id="ARBA00030571"/>
    </source>
</evidence>
<keyword evidence="18" id="KW-0548">Nucleotidyltransferase</keyword>
<comment type="catalytic activity">
    <reaction evidence="2">
        <text>adenosylcob(III)inamide phosphate + GTP + H(+) = adenosylcob(III)inamide-GDP + diphosphate</text>
        <dbReference type="Rhea" id="RHEA:22712"/>
        <dbReference type="ChEBI" id="CHEBI:15378"/>
        <dbReference type="ChEBI" id="CHEBI:33019"/>
        <dbReference type="ChEBI" id="CHEBI:37565"/>
        <dbReference type="ChEBI" id="CHEBI:58502"/>
        <dbReference type="ChEBI" id="CHEBI:60487"/>
        <dbReference type="EC" id="2.7.7.62"/>
    </reaction>
</comment>
<dbReference type="GO" id="GO:0043752">
    <property type="term" value="F:adenosylcobinamide kinase activity"/>
    <property type="evidence" value="ECO:0007669"/>
    <property type="project" value="UniProtKB-EC"/>
</dbReference>
<dbReference type="EC" id="2.7.1.156" evidence="8"/>
<evidence type="ECO:0000256" key="16">
    <source>
        <dbReference type="ARBA" id="ARBA00029570"/>
    </source>
</evidence>
<evidence type="ECO:0000256" key="12">
    <source>
        <dbReference type="ARBA" id="ARBA00022741"/>
    </source>
</evidence>
<dbReference type="GO" id="GO:0009236">
    <property type="term" value="P:cobalamin biosynthetic process"/>
    <property type="evidence" value="ECO:0007669"/>
    <property type="project" value="UniProtKB-KW"/>
</dbReference>
<evidence type="ECO:0000256" key="8">
    <source>
        <dbReference type="ARBA" id="ARBA00012016"/>
    </source>
</evidence>
<reference evidence="18" key="1">
    <citation type="submission" date="2023-05" db="EMBL/GenBank/DDBJ databases">
        <title>Comparative genomics of Bacillaceae isolates and their secondary metabolite potential.</title>
        <authorList>
            <person name="Song L."/>
            <person name="Nielsen L.J."/>
            <person name="Mohite O."/>
            <person name="Xu X."/>
            <person name="Weber T."/>
            <person name="Kovacs A.T."/>
        </authorList>
    </citation>
    <scope>NUCLEOTIDE SEQUENCE</scope>
    <source>
        <strain evidence="18">XLM17</strain>
    </source>
</reference>
<proteinExistence type="inferred from homology"/>
<accession>A0AA95MHK2</accession>
<name>A0AA95MHK2_9BACI</name>
<keyword evidence="19" id="KW-1185">Reference proteome</keyword>
<keyword evidence="15" id="KW-0342">GTP-binding</keyword>
<evidence type="ECO:0000256" key="2">
    <source>
        <dbReference type="ARBA" id="ARBA00000711"/>
    </source>
</evidence>
<evidence type="ECO:0000256" key="7">
    <source>
        <dbReference type="ARBA" id="ARBA00007490"/>
    </source>
</evidence>
<dbReference type="Pfam" id="PF02283">
    <property type="entry name" value="CobU"/>
    <property type="match status" value="1"/>
</dbReference>
<evidence type="ECO:0000256" key="9">
    <source>
        <dbReference type="ARBA" id="ARBA00012523"/>
    </source>
</evidence>
<dbReference type="KEGG" id="nnv:QNH39_14530"/>
<dbReference type="GO" id="GO:0008820">
    <property type="term" value="F:cobinamide phosphate guanylyltransferase activity"/>
    <property type="evidence" value="ECO:0007669"/>
    <property type="project" value="UniProtKB-EC"/>
</dbReference>
<dbReference type="RefSeq" id="WP_066087772.1">
    <property type="nucleotide sequence ID" value="NZ_CP126114.1"/>
</dbReference>
<evidence type="ECO:0000256" key="10">
    <source>
        <dbReference type="ARBA" id="ARBA00022573"/>
    </source>
</evidence>
<dbReference type="AlphaFoldDB" id="A0AA95MHK2"/>
<evidence type="ECO:0000256" key="15">
    <source>
        <dbReference type="ARBA" id="ARBA00023134"/>
    </source>
</evidence>